<evidence type="ECO:0000256" key="4">
    <source>
        <dbReference type="ARBA" id="ARBA00023163"/>
    </source>
</evidence>
<dbReference type="Pfam" id="PF03466">
    <property type="entry name" value="LysR_substrate"/>
    <property type="match status" value="1"/>
</dbReference>
<evidence type="ECO:0000313" key="7">
    <source>
        <dbReference type="Proteomes" id="UP000214610"/>
    </source>
</evidence>
<evidence type="ECO:0000313" key="6">
    <source>
        <dbReference type="EMBL" id="OXE47303.1"/>
    </source>
</evidence>
<evidence type="ECO:0000256" key="3">
    <source>
        <dbReference type="ARBA" id="ARBA00023125"/>
    </source>
</evidence>
<keyword evidence="7" id="KW-1185">Reference proteome</keyword>
<comment type="caution">
    <text evidence="6">The sequence shown here is derived from an EMBL/GenBank/DDBJ whole genome shotgun (WGS) entry which is preliminary data.</text>
</comment>
<dbReference type="PROSITE" id="PS50931">
    <property type="entry name" value="HTH_LYSR"/>
    <property type="match status" value="1"/>
</dbReference>
<dbReference type="Gene3D" id="1.10.10.10">
    <property type="entry name" value="Winged helix-like DNA-binding domain superfamily/Winged helix DNA-binding domain"/>
    <property type="match status" value="1"/>
</dbReference>
<dbReference type="PRINTS" id="PR00039">
    <property type="entry name" value="HTHLYSR"/>
</dbReference>
<dbReference type="CDD" id="cd05466">
    <property type="entry name" value="PBP2_LTTR_substrate"/>
    <property type="match status" value="1"/>
</dbReference>
<evidence type="ECO:0000256" key="2">
    <source>
        <dbReference type="ARBA" id="ARBA00023015"/>
    </source>
</evidence>
<dbReference type="Proteomes" id="UP000214610">
    <property type="component" value="Unassembled WGS sequence"/>
</dbReference>
<dbReference type="GO" id="GO:0000976">
    <property type="term" value="F:transcription cis-regulatory region binding"/>
    <property type="evidence" value="ECO:0007669"/>
    <property type="project" value="TreeGrafter"/>
</dbReference>
<dbReference type="AlphaFoldDB" id="A0A227KI47"/>
<keyword evidence="3" id="KW-0238">DNA-binding</keyword>
<evidence type="ECO:0000256" key="1">
    <source>
        <dbReference type="ARBA" id="ARBA00009437"/>
    </source>
</evidence>
<dbReference type="Pfam" id="PF00126">
    <property type="entry name" value="HTH_1"/>
    <property type="match status" value="1"/>
</dbReference>
<dbReference type="InterPro" id="IPR036390">
    <property type="entry name" value="WH_DNA-bd_sf"/>
</dbReference>
<organism evidence="6 7">
    <name type="scientific">Turicimonas muris</name>
    <dbReference type="NCBI Taxonomy" id="1796652"/>
    <lineage>
        <taxon>Bacteria</taxon>
        <taxon>Pseudomonadati</taxon>
        <taxon>Pseudomonadota</taxon>
        <taxon>Betaproteobacteria</taxon>
        <taxon>Burkholderiales</taxon>
        <taxon>Sutterellaceae</taxon>
        <taxon>Turicimonas</taxon>
    </lineage>
</organism>
<proteinExistence type="inferred from homology"/>
<dbReference type="Gene3D" id="3.40.190.290">
    <property type="match status" value="1"/>
</dbReference>
<dbReference type="GO" id="GO:0003700">
    <property type="term" value="F:DNA-binding transcription factor activity"/>
    <property type="evidence" value="ECO:0007669"/>
    <property type="project" value="InterPro"/>
</dbReference>
<dbReference type="InterPro" id="IPR000847">
    <property type="entry name" value="LysR_HTH_N"/>
</dbReference>
<dbReference type="InterPro" id="IPR036388">
    <property type="entry name" value="WH-like_DNA-bd_sf"/>
</dbReference>
<dbReference type="SUPFAM" id="SSF46785">
    <property type="entry name" value="Winged helix' DNA-binding domain"/>
    <property type="match status" value="1"/>
</dbReference>
<dbReference type="RefSeq" id="WP_066594411.1">
    <property type="nucleotide sequence ID" value="NZ_CAJTBZ010000010.1"/>
</dbReference>
<name>A0A227KI47_9BURK</name>
<keyword evidence="4" id="KW-0804">Transcription</keyword>
<evidence type="ECO:0000259" key="5">
    <source>
        <dbReference type="PROSITE" id="PS50931"/>
    </source>
</evidence>
<accession>A0A227KI47</accession>
<dbReference type="InterPro" id="IPR005119">
    <property type="entry name" value="LysR_subst-bd"/>
</dbReference>
<dbReference type="PANTHER" id="PTHR30126">
    <property type="entry name" value="HTH-TYPE TRANSCRIPTIONAL REGULATOR"/>
    <property type="match status" value="1"/>
</dbReference>
<feature type="domain" description="HTH lysR-type" evidence="5">
    <location>
        <begin position="7"/>
        <end position="64"/>
    </location>
</feature>
<sequence length="326" mass="36857">MTVDSGLDIGCLRIFLETAKDCNMSRAAQTLGVSQPAVSASIKKIETILGTSVFDRNTRPIQLTTAGRMLWNRGSYLLEQFDCLTPSIKSSLVCHKVDLRMGCSDCMSFALSPSLMNAALEFTKNLSVKTGSTPTISQMLSCNQIDIALASDSMIGVENVQALPLLTEEFLFVVPKDILACPSPCYKEIYEKLSHLPYLRFGKETFDFVQSERIYRGLHFKDVQRIEVDTNKAMMSLISNRRGWCILPPLSIWMGKEFSSNVSFFKFNVEATRRYFVLYQSHGYASIAERIRKVSIELFKKEIFPQIAKEWPELLKHIHLNDDCAS</sequence>
<reference evidence="7" key="1">
    <citation type="submission" date="2017-05" db="EMBL/GenBank/DDBJ databases">
        <title>Improved OligoMM genomes.</title>
        <authorList>
            <person name="Garzetti D."/>
        </authorList>
    </citation>
    <scope>NUCLEOTIDE SEQUENCE [LARGE SCALE GENOMIC DNA]</scope>
    <source>
        <strain evidence="7">YL45</strain>
    </source>
</reference>
<dbReference type="PANTHER" id="PTHR30126:SF40">
    <property type="entry name" value="HTH-TYPE TRANSCRIPTIONAL REGULATOR GLTR"/>
    <property type="match status" value="1"/>
</dbReference>
<dbReference type="SUPFAM" id="SSF53850">
    <property type="entry name" value="Periplasmic binding protein-like II"/>
    <property type="match status" value="1"/>
</dbReference>
<protein>
    <submittedName>
        <fullName evidence="6">LysR family transcriptional regulator</fullName>
    </submittedName>
</protein>
<dbReference type="GeneID" id="78362263"/>
<keyword evidence="2" id="KW-0805">Transcription regulation</keyword>
<comment type="similarity">
    <text evidence="1">Belongs to the LysR transcriptional regulatory family.</text>
</comment>
<dbReference type="EMBL" id="NHMP01000005">
    <property type="protein sequence ID" value="OXE47303.1"/>
    <property type="molecule type" value="Genomic_DNA"/>
</dbReference>
<gene>
    <name evidence="6" type="ORF">ADH67_09105</name>
</gene>